<gene>
    <name evidence="3" type="ORF">GCM10025864_18540</name>
</gene>
<keyword evidence="4" id="KW-1185">Reference proteome</keyword>
<protein>
    <recommendedName>
        <fullName evidence="2">Schlafen AlbA-2 domain-containing protein</fullName>
    </recommendedName>
</protein>
<name>A0ABQ6I0D0_9MICO</name>
<dbReference type="Pfam" id="PF04326">
    <property type="entry name" value="SLFN_AlbA_2"/>
    <property type="match status" value="1"/>
</dbReference>
<accession>A0ABQ6I0D0</accession>
<reference evidence="4" key="1">
    <citation type="journal article" date="2019" name="Int. J. Syst. Evol. Microbiol.">
        <title>The Global Catalogue of Microorganisms (GCM) 10K type strain sequencing project: providing services to taxonomists for standard genome sequencing and annotation.</title>
        <authorList>
            <consortium name="The Broad Institute Genomics Platform"/>
            <consortium name="The Broad Institute Genome Sequencing Center for Infectious Disease"/>
            <person name="Wu L."/>
            <person name="Ma J."/>
        </authorList>
    </citation>
    <scope>NUCLEOTIDE SEQUENCE [LARGE SCALE GENOMIC DNA]</scope>
    <source>
        <strain evidence="4">NBRC 106348</strain>
    </source>
</reference>
<proteinExistence type="predicted"/>
<sequence length="205" mass="22343">MKLDPLGDALQRIADGAEARSVETETLDFKRDPHTVTGRGAPGNPRARLVEELVDAVVCFANGRGGRIVLGVDDRTPGAAAFLGTNEDPTFLRNRIYGNTRPALTVPIEEIEYLGVRLLVWSPSPRRSISSLTARARPWLGPEPPVLHSQKMLVALSPTIGGTPTSLLDLRIARSVRSPRRHSKRRGGYSAGSWTSGARWRTSMT</sequence>
<dbReference type="Proteomes" id="UP001157091">
    <property type="component" value="Unassembled WGS sequence"/>
</dbReference>
<evidence type="ECO:0000313" key="4">
    <source>
        <dbReference type="Proteomes" id="UP001157091"/>
    </source>
</evidence>
<comment type="caution">
    <text evidence="3">The sequence shown here is derived from an EMBL/GenBank/DDBJ whole genome shotgun (WGS) entry which is preliminary data.</text>
</comment>
<evidence type="ECO:0000256" key="1">
    <source>
        <dbReference type="SAM" id="MobiDB-lite"/>
    </source>
</evidence>
<evidence type="ECO:0000259" key="2">
    <source>
        <dbReference type="Pfam" id="PF04326"/>
    </source>
</evidence>
<evidence type="ECO:0000313" key="3">
    <source>
        <dbReference type="EMBL" id="GMA24095.1"/>
    </source>
</evidence>
<feature type="compositionally biased region" description="Polar residues" evidence="1">
    <location>
        <begin position="192"/>
        <end position="205"/>
    </location>
</feature>
<dbReference type="InterPro" id="IPR007421">
    <property type="entry name" value="Schlafen_AlbA_2_dom"/>
</dbReference>
<organism evidence="3 4">
    <name type="scientific">Luteimicrobium album</name>
    <dbReference type="NCBI Taxonomy" id="1054550"/>
    <lineage>
        <taxon>Bacteria</taxon>
        <taxon>Bacillati</taxon>
        <taxon>Actinomycetota</taxon>
        <taxon>Actinomycetes</taxon>
        <taxon>Micrococcales</taxon>
        <taxon>Luteimicrobium</taxon>
    </lineage>
</organism>
<dbReference type="InterPro" id="IPR038461">
    <property type="entry name" value="Schlafen_AlbA_2_dom_sf"/>
</dbReference>
<dbReference type="EMBL" id="BSUK01000001">
    <property type="protein sequence ID" value="GMA24095.1"/>
    <property type="molecule type" value="Genomic_DNA"/>
</dbReference>
<feature type="compositionally biased region" description="Basic residues" evidence="1">
    <location>
        <begin position="178"/>
        <end position="187"/>
    </location>
</feature>
<feature type="domain" description="Schlafen AlbA-2" evidence="2">
    <location>
        <begin position="23"/>
        <end position="121"/>
    </location>
</feature>
<dbReference type="Gene3D" id="3.30.950.30">
    <property type="entry name" value="Schlafen, AAA domain"/>
    <property type="match status" value="1"/>
</dbReference>
<dbReference type="RefSeq" id="WP_431310248.1">
    <property type="nucleotide sequence ID" value="NZ_BSUK01000001.1"/>
</dbReference>
<feature type="region of interest" description="Disordered" evidence="1">
    <location>
        <begin position="178"/>
        <end position="205"/>
    </location>
</feature>